<dbReference type="RefSeq" id="WP_112169398.1">
    <property type="nucleotide sequence ID" value="NZ_CP065024.1"/>
</dbReference>
<reference evidence="1 2" key="1">
    <citation type="submission" date="2018-09" db="EMBL/GenBank/DDBJ databases">
        <authorList>
            <person name="Le Fleche-Mateos A."/>
        </authorList>
    </citation>
    <scope>NUCLEOTIDE SEQUENCE [LARGE SCALE GENOMIC DNA]</scope>
    <source>
        <strain evidence="1 2">DSM 30078</strain>
    </source>
</reference>
<dbReference type="GeneID" id="88079480"/>
<dbReference type="Pfam" id="PF06891">
    <property type="entry name" value="P2_Phage_GpR"/>
    <property type="match status" value="1"/>
</dbReference>
<dbReference type="EMBL" id="RAHG01000007">
    <property type="protein sequence ID" value="RJT11967.1"/>
    <property type="molecule type" value="Genomic_DNA"/>
</dbReference>
<gene>
    <name evidence="1" type="ORF">D5396_16005</name>
</gene>
<protein>
    <submittedName>
        <fullName evidence="1">Phage tail protein</fullName>
    </submittedName>
</protein>
<dbReference type="InterPro" id="IPR009678">
    <property type="entry name" value="Phage_tail_completion_R"/>
</dbReference>
<sequence>MQKPNQLQQRLIEQIPLFQFAPEKLVLITGQGYVVATATASLSFEYRYPLTLTITDDDAPLSEQLVDQVVVTILGWLRVNQPEILGNASHRLSDFTFTQQEHSLTLTLQLTERVQVADQDDVRTITHLSEPPLPENVALPRQVYLNGELISSWTV</sequence>
<evidence type="ECO:0000313" key="1">
    <source>
        <dbReference type="EMBL" id="RJT11967.1"/>
    </source>
</evidence>
<organism evidence="1 2">
    <name type="scientific">Rahnella inusitata</name>
    <dbReference type="NCBI Taxonomy" id="58169"/>
    <lineage>
        <taxon>Bacteria</taxon>
        <taxon>Pseudomonadati</taxon>
        <taxon>Pseudomonadota</taxon>
        <taxon>Gammaproteobacteria</taxon>
        <taxon>Enterobacterales</taxon>
        <taxon>Yersiniaceae</taxon>
        <taxon>Rahnella</taxon>
    </lineage>
</organism>
<keyword evidence="2" id="KW-1185">Reference proteome</keyword>
<comment type="caution">
    <text evidence="1">The sequence shown here is derived from an EMBL/GenBank/DDBJ whole genome shotgun (WGS) entry which is preliminary data.</text>
</comment>
<proteinExistence type="predicted"/>
<evidence type="ECO:0000313" key="2">
    <source>
        <dbReference type="Proteomes" id="UP000284119"/>
    </source>
</evidence>
<dbReference type="Proteomes" id="UP000284119">
    <property type="component" value="Unassembled WGS sequence"/>
</dbReference>
<accession>A0ABX9NYA5</accession>
<name>A0ABX9NYA5_9GAMM</name>